<evidence type="ECO:0000256" key="3">
    <source>
        <dbReference type="ARBA" id="ARBA00006432"/>
    </source>
</evidence>
<gene>
    <name evidence="15" type="ORF">NC653_009676</name>
</gene>
<dbReference type="InterPro" id="IPR025110">
    <property type="entry name" value="AMP-bd_C"/>
</dbReference>
<evidence type="ECO:0000256" key="12">
    <source>
        <dbReference type="SAM" id="MobiDB-lite"/>
    </source>
</evidence>
<keyword evidence="16" id="KW-1185">Reference proteome</keyword>
<dbReference type="FunFam" id="3.30.300.30:FF:000007">
    <property type="entry name" value="4-coumarate--CoA ligase 2"/>
    <property type="match status" value="1"/>
</dbReference>
<comment type="catalytic activity">
    <reaction evidence="9">
        <text>(E)-4-coumarate + ATP + H(+) = (E)-4-coumaroyl-AMP + diphosphate</text>
        <dbReference type="Rhea" id="RHEA:72419"/>
        <dbReference type="ChEBI" id="CHEBI:12876"/>
        <dbReference type="ChEBI" id="CHEBI:15378"/>
        <dbReference type="ChEBI" id="CHEBI:30616"/>
        <dbReference type="ChEBI" id="CHEBI:33019"/>
        <dbReference type="ChEBI" id="CHEBI:192348"/>
    </reaction>
    <physiologicalReaction direction="left-to-right" evidence="9">
        <dbReference type="Rhea" id="RHEA:72420"/>
    </physiologicalReaction>
</comment>
<evidence type="ECO:0000256" key="8">
    <source>
        <dbReference type="ARBA" id="ARBA00023051"/>
    </source>
</evidence>
<evidence type="ECO:0000313" key="16">
    <source>
        <dbReference type="Proteomes" id="UP001164929"/>
    </source>
</evidence>
<dbReference type="EMBL" id="JAQIZT010000003">
    <property type="protein sequence ID" value="KAJ7004921.1"/>
    <property type="molecule type" value="Genomic_DNA"/>
</dbReference>
<feature type="region of interest" description="Disordered" evidence="12">
    <location>
        <begin position="1327"/>
        <end position="1352"/>
    </location>
</feature>
<dbReference type="FunFam" id="3.40.50.12780:FF:000003">
    <property type="entry name" value="Long-chain-fatty-acid--CoA ligase FadD"/>
    <property type="match status" value="1"/>
</dbReference>
<evidence type="ECO:0000256" key="5">
    <source>
        <dbReference type="ARBA" id="ARBA00022598"/>
    </source>
</evidence>
<reference evidence="15" key="1">
    <citation type="journal article" date="2023" name="Mol. Ecol. Resour.">
        <title>Chromosome-level genome assembly of a triploid poplar Populus alba 'Berolinensis'.</title>
        <authorList>
            <person name="Chen S."/>
            <person name="Yu Y."/>
            <person name="Wang X."/>
            <person name="Wang S."/>
            <person name="Zhang T."/>
            <person name="Zhou Y."/>
            <person name="He R."/>
            <person name="Meng N."/>
            <person name="Wang Y."/>
            <person name="Liu W."/>
            <person name="Liu Z."/>
            <person name="Liu J."/>
            <person name="Guo Q."/>
            <person name="Huang H."/>
            <person name="Sederoff R.R."/>
            <person name="Wang G."/>
            <person name="Qu G."/>
            <person name="Chen S."/>
        </authorList>
    </citation>
    <scope>NUCLEOTIDE SEQUENCE</scope>
    <source>
        <strain evidence="15">SC-2020</strain>
    </source>
</reference>
<keyword evidence="5" id="KW-0436">Ligase</keyword>
<dbReference type="CDD" id="cd05162">
    <property type="entry name" value="PWWP"/>
    <property type="match status" value="1"/>
</dbReference>
<dbReference type="InterPro" id="IPR000873">
    <property type="entry name" value="AMP-dep_synth/lig_dom"/>
</dbReference>
<feature type="region of interest" description="Disordered" evidence="12">
    <location>
        <begin position="540"/>
        <end position="563"/>
    </location>
</feature>
<name>A0AAD6R9R8_9ROSI</name>
<dbReference type="PANTHER" id="PTHR24096">
    <property type="entry name" value="LONG-CHAIN-FATTY-ACID--COA LIGASE"/>
    <property type="match status" value="1"/>
</dbReference>
<evidence type="ECO:0000256" key="6">
    <source>
        <dbReference type="ARBA" id="ARBA00022741"/>
    </source>
</evidence>
<evidence type="ECO:0000256" key="10">
    <source>
        <dbReference type="ARBA" id="ARBA00034223"/>
    </source>
</evidence>
<feature type="compositionally biased region" description="Polar residues" evidence="12">
    <location>
        <begin position="1343"/>
        <end position="1352"/>
    </location>
</feature>
<comment type="caution">
    <text evidence="15">The sequence shown here is derived from an EMBL/GenBank/DDBJ whole genome shotgun (WGS) entry which is preliminary data.</text>
</comment>
<evidence type="ECO:0000256" key="7">
    <source>
        <dbReference type="ARBA" id="ARBA00022840"/>
    </source>
</evidence>
<evidence type="ECO:0000256" key="9">
    <source>
        <dbReference type="ARBA" id="ARBA00034219"/>
    </source>
</evidence>
<evidence type="ECO:0000256" key="2">
    <source>
        <dbReference type="ARBA" id="ARBA00004930"/>
    </source>
</evidence>
<accession>A0AAD6R9R8</accession>
<comment type="catalytic activity">
    <reaction evidence="11">
        <text>(E)-4-coumarate + ATP + CoA = (E)-4-coumaroyl-CoA + AMP + diphosphate</text>
        <dbReference type="Rhea" id="RHEA:19641"/>
        <dbReference type="ChEBI" id="CHEBI:12876"/>
        <dbReference type="ChEBI" id="CHEBI:30616"/>
        <dbReference type="ChEBI" id="CHEBI:33019"/>
        <dbReference type="ChEBI" id="CHEBI:57287"/>
        <dbReference type="ChEBI" id="CHEBI:85008"/>
        <dbReference type="ChEBI" id="CHEBI:456215"/>
        <dbReference type="EC" id="6.2.1.12"/>
    </reaction>
    <physiologicalReaction direction="left-to-right" evidence="11">
        <dbReference type="Rhea" id="RHEA:19642"/>
    </physiologicalReaction>
</comment>
<keyword evidence="7" id="KW-0067">ATP-binding</keyword>
<dbReference type="PROSITE" id="PS00455">
    <property type="entry name" value="AMP_BINDING"/>
    <property type="match status" value="1"/>
</dbReference>
<dbReference type="Gene3D" id="3.30.300.30">
    <property type="match status" value="1"/>
</dbReference>
<comment type="cofactor">
    <cofactor evidence="1">
        <name>Mg(2+)</name>
        <dbReference type="ChEBI" id="CHEBI:18420"/>
    </cofactor>
</comment>
<protein>
    <recommendedName>
        <fullName evidence="4">4-coumarate--CoA ligase</fullName>
        <ecNumber evidence="4">6.2.1.12</ecNumber>
    </recommendedName>
</protein>
<evidence type="ECO:0000259" key="13">
    <source>
        <dbReference type="Pfam" id="PF00501"/>
    </source>
</evidence>
<dbReference type="Proteomes" id="UP001164929">
    <property type="component" value="Chromosome 3"/>
</dbReference>
<dbReference type="EC" id="6.2.1.12" evidence="4"/>
<dbReference type="Pfam" id="PF13193">
    <property type="entry name" value="AMP-binding_C"/>
    <property type="match status" value="1"/>
</dbReference>
<evidence type="ECO:0000313" key="15">
    <source>
        <dbReference type="EMBL" id="KAJ7004921.1"/>
    </source>
</evidence>
<proteinExistence type="inferred from homology"/>
<organism evidence="15 16">
    <name type="scientific">Populus alba x Populus x berolinensis</name>
    <dbReference type="NCBI Taxonomy" id="444605"/>
    <lineage>
        <taxon>Eukaryota</taxon>
        <taxon>Viridiplantae</taxon>
        <taxon>Streptophyta</taxon>
        <taxon>Embryophyta</taxon>
        <taxon>Tracheophyta</taxon>
        <taxon>Spermatophyta</taxon>
        <taxon>Magnoliopsida</taxon>
        <taxon>eudicotyledons</taxon>
        <taxon>Gunneridae</taxon>
        <taxon>Pentapetalae</taxon>
        <taxon>rosids</taxon>
        <taxon>fabids</taxon>
        <taxon>Malpighiales</taxon>
        <taxon>Salicaceae</taxon>
        <taxon>Saliceae</taxon>
        <taxon>Populus</taxon>
    </lineage>
</organism>
<dbReference type="SUPFAM" id="SSF56801">
    <property type="entry name" value="Acetyl-CoA synthetase-like"/>
    <property type="match status" value="1"/>
</dbReference>
<comment type="pathway">
    <text evidence="2">Phytoalexin biosynthesis; 3,4',5-trihydroxystilbene biosynthesis; 3,4',5-trihydroxystilbene from trans-4-coumarate: step 1/2.</text>
</comment>
<dbReference type="PANTHER" id="PTHR24096:SF406">
    <property type="entry name" value="4-COUMARATE--COA LIGASE 2"/>
    <property type="match status" value="1"/>
</dbReference>
<dbReference type="InterPro" id="IPR020845">
    <property type="entry name" value="AMP-binding_CS"/>
</dbReference>
<feature type="compositionally biased region" description="Basic residues" evidence="12">
    <location>
        <begin position="1480"/>
        <end position="1490"/>
    </location>
</feature>
<evidence type="ECO:0000256" key="11">
    <source>
        <dbReference type="ARBA" id="ARBA00034252"/>
    </source>
</evidence>
<dbReference type="GO" id="GO:0016207">
    <property type="term" value="F:4-coumarate-CoA ligase activity"/>
    <property type="evidence" value="ECO:0007669"/>
    <property type="project" value="UniProtKB-EC"/>
</dbReference>
<dbReference type="Pfam" id="PF00501">
    <property type="entry name" value="AMP-binding"/>
    <property type="match status" value="1"/>
</dbReference>
<feature type="region of interest" description="Disordered" evidence="12">
    <location>
        <begin position="1451"/>
        <end position="1490"/>
    </location>
</feature>
<feature type="compositionally biased region" description="Low complexity" evidence="12">
    <location>
        <begin position="1327"/>
        <end position="1341"/>
    </location>
</feature>
<sequence>MDTITKQKEEFIFRSKLPDIDIPRGLPLHSYVFENFSKYPSKPCLINGANGDIYTYSDVELTARRAASGLNKLGIQQGDVIMLILPSSPEFVLAFLGASHRGAITTAANPFSTPAELAKQAKASKAKLLITQACYYDKVKDYAQENDVKVMCVDSAPDACLHFSDLTQADGDDMPQVDISPDDVVALPYSSGTTGLPKGVMLTHRGLITSVAQQVDGDNPNLYFHREDVILCVLPMFHIYALNSIMLCGLRAGAAILIMPKFEIGSLLGLIEKYKVSIAPVVPPVMLAIAKSPDLDKHDLSSLRMLKSGGSPLGKELEDTVRAKFPQARLGQGYGMTEAGPVLAMCLAFAKEPFDIKPGACGTVVRNAEMKIVDPETGSSLPRNLPGEICIRGDQIMKGYLNDPEATSRTIDNDGWLHTGDIGFIDDDDELFIVDRLKELIKYKGFQVAPAELEALLQAHTGISEAAVVGMKDEDAGEIPVAFVIKSENSQVTEEEIMQYISKQVIFYKKIKRVFFVEAIPKAPSGKILRKNLRERLAVTSNKKKMQNHASQEKETKNQRNPETMRFQRGDVVWARVIYPQTWYPGLVSTTDTLGISVSFFNIIKPRYVVESEVRSFKENFGSLVKTIKCSIGEVLLDHVLKLIARRAVSSLKCPCQYPLLESENERRRNRNEDVGFLFCANSVVGLVRGLGVCPFVEDSDFVCAVSLVSQVQMFRRFMVTRQKLLLNEEAIKKKHNEDDCICLSASGNATQSVTRKSVTSELEVESFCEDQPSEVLTQTMQTKPQPLTEMPVNLHCLASNAFFMGRECLNTVKHSCLRFGNLSYQSTSNLELRKFLCRSIGVRFSYPECFRSQPSVEVVGKAGRENFGPLAPYIANPMNFTGVKRQNDQSADSGFSLKLQKATPRFTISKADAYHQKRKPEHRVHISDNLIPGPAFLDSICNTLPLLSSTGGDAHLQSGNRFETGAEIQDRHSMHLVQNMPHVYFAKDASYCNNILELSMLQESKDNVDALNDNGTCLPDAEMQESGGITSILKDCEALKPVEYDAVEKIAEGILSEDKMDDCKLVLKLSTTDPMINCLVETSGLSFKPQVAQQSVLGAFANSKTYSDNDKTMNANAATSNCLRYEPNTDQIQMKPTNSDDAISFGTSRRMSIIQSFGDSLMNDKECYLPCTFDPLVKPQLTERSAIGTFSSSIIYSENDKIGNARAATSNCFPCKLNIDQSQIEHGDNDDATSVETSLGASMISPFEGSSMDDKGHCRPGTSNLSFKPQMAQQSAVGVFDNIKTRSGNEKIGNCLSSELNTHQVLIQPCNSDDATSVETSRRVSMISSSEGSSMNNERNIPGTSDQPFKSKVSQQPAESTFTCSNSLHIKFPKDFNLPSKMDLIRKFSRFGRVDPLKTKVFQLMGSAQVVFFEELDAVAAYQYAKRKNNLYGVATVLYWLDRSGQKRRGPNFLSPSSSSNLKSSLKKSGRRGKEDNKRTRKVRFTIET</sequence>
<feature type="compositionally biased region" description="Basic and acidic residues" evidence="12">
    <location>
        <begin position="551"/>
        <end position="560"/>
    </location>
</feature>
<feature type="compositionally biased region" description="Low complexity" evidence="12">
    <location>
        <begin position="1455"/>
        <end position="1465"/>
    </location>
</feature>
<dbReference type="CDD" id="cd05904">
    <property type="entry name" value="4CL"/>
    <property type="match status" value="1"/>
</dbReference>
<dbReference type="Gene3D" id="3.40.50.12780">
    <property type="entry name" value="N-terminal domain of ligase-like"/>
    <property type="match status" value="1"/>
</dbReference>
<dbReference type="GO" id="GO:0005524">
    <property type="term" value="F:ATP binding"/>
    <property type="evidence" value="ECO:0007669"/>
    <property type="project" value="UniProtKB-KW"/>
</dbReference>
<evidence type="ECO:0000259" key="14">
    <source>
        <dbReference type="Pfam" id="PF13193"/>
    </source>
</evidence>
<evidence type="ECO:0000256" key="4">
    <source>
        <dbReference type="ARBA" id="ARBA00012959"/>
    </source>
</evidence>
<dbReference type="InterPro" id="IPR045851">
    <property type="entry name" value="AMP-bd_C_sf"/>
</dbReference>
<dbReference type="InterPro" id="IPR042099">
    <property type="entry name" value="ANL_N_sf"/>
</dbReference>
<comment type="catalytic activity">
    <reaction evidence="10">
        <text>(E)-4-coumaroyl-AMP + CoA = (E)-4-coumaroyl-CoA + AMP + H(+)</text>
        <dbReference type="Rhea" id="RHEA:72423"/>
        <dbReference type="ChEBI" id="CHEBI:15378"/>
        <dbReference type="ChEBI" id="CHEBI:57287"/>
        <dbReference type="ChEBI" id="CHEBI:85008"/>
        <dbReference type="ChEBI" id="CHEBI:192348"/>
        <dbReference type="ChEBI" id="CHEBI:456215"/>
    </reaction>
    <physiologicalReaction direction="left-to-right" evidence="10">
        <dbReference type="Rhea" id="RHEA:72424"/>
    </physiologicalReaction>
</comment>
<keyword evidence="8" id="KW-0587">Phenylpropanoid metabolism</keyword>
<keyword evidence="6" id="KW-0547">Nucleotide-binding</keyword>
<feature type="domain" description="AMP-binding enzyme C-terminal" evidence="14">
    <location>
        <begin position="452"/>
        <end position="527"/>
    </location>
</feature>
<dbReference type="GO" id="GO:0009698">
    <property type="term" value="P:phenylpropanoid metabolic process"/>
    <property type="evidence" value="ECO:0007669"/>
    <property type="project" value="UniProtKB-KW"/>
</dbReference>
<comment type="similarity">
    <text evidence="3">Belongs to the ATP-dependent AMP-binding enzyme family.</text>
</comment>
<feature type="domain" description="AMP-dependent synthetase/ligase" evidence="13">
    <location>
        <begin position="34"/>
        <end position="401"/>
    </location>
</feature>
<evidence type="ECO:0000256" key="1">
    <source>
        <dbReference type="ARBA" id="ARBA00001946"/>
    </source>
</evidence>